<dbReference type="PRINTS" id="PR00081">
    <property type="entry name" value="GDHRDH"/>
</dbReference>
<dbReference type="InterPro" id="IPR002347">
    <property type="entry name" value="SDR_fam"/>
</dbReference>
<sequence length="310" mass="33415">MSDQDQSTANPMLRLFSFTKSLHRDVYPTVDPKNPRNSAAGKSVLVTGASRGIGKGIALAWATAGASTIIITGRDEKAMQASVEEVKKAGPNAKVLAVRTELTDGKAVAELFAKVKSEVDNLDVLICNAGGKVSFDPVKFGQGDPEDWWDDMTVNVKGTYLTIHHYIATFPPPSDTSQSTNTIILISSGAALVTMPGESSYSLAKRSVSSMPAFLDGEYPSLRTFALHPGMVYTSEKLPAWFKTIALDTPELAAGTTLYLATERADFLRGGHVQVNWDLGEMEPHGKEIREKGLLKFKLGADLGPEGHQF</sequence>
<evidence type="ECO:0008006" key="5">
    <source>
        <dbReference type="Google" id="ProtNLM"/>
    </source>
</evidence>
<evidence type="ECO:0000256" key="2">
    <source>
        <dbReference type="ARBA" id="ARBA00023002"/>
    </source>
</evidence>
<name>A0A7C8ME25_9PLEO</name>
<comment type="caution">
    <text evidence="3">The sequence shown here is derived from an EMBL/GenBank/DDBJ whole genome shotgun (WGS) entry which is preliminary data.</text>
</comment>
<dbReference type="CDD" id="cd05233">
    <property type="entry name" value="SDR_c"/>
    <property type="match status" value="1"/>
</dbReference>
<protein>
    <recommendedName>
        <fullName evidence="5">NAD(P)-binding protein</fullName>
    </recommendedName>
</protein>
<evidence type="ECO:0000313" key="3">
    <source>
        <dbReference type="EMBL" id="KAF2878260.1"/>
    </source>
</evidence>
<dbReference type="SUPFAM" id="SSF51735">
    <property type="entry name" value="NAD(P)-binding Rossmann-fold domains"/>
    <property type="match status" value="1"/>
</dbReference>
<dbReference type="InterPro" id="IPR036291">
    <property type="entry name" value="NAD(P)-bd_dom_sf"/>
</dbReference>
<keyword evidence="4" id="KW-1185">Reference proteome</keyword>
<dbReference type="Pfam" id="PF00106">
    <property type="entry name" value="adh_short"/>
    <property type="match status" value="1"/>
</dbReference>
<dbReference type="OrthoDB" id="1933717at2759"/>
<comment type="similarity">
    <text evidence="1">Belongs to the short-chain dehydrogenases/reductases (SDR) family.</text>
</comment>
<dbReference type="PANTHER" id="PTHR42760">
    <property type="entry name" value="SHORT-CHAIN DEHYDROGENASES/REDUCTASES FAMILY MEMBER"/>
    <property type="match status" value="1"/>
</dbReference>
<dbReference type="GO" id="GO:0016616">
    <property type="term" value="F:oxidoreductase activity, acting on the CH-OH group of donors, NAD or NADP as acceptor"/>
    <property type="evidence" value="ECO:0007669"/>
    <property type="project" value="TreeGrafter"/>
</dbReference>
<proteinExistence type="inferred from homology"/>
<dbReference type="AlphaFoldDB" id="A0A7C8ME25"/>
<evidence type="ECO:0000256" key="1">
    <source>
        <dbReference type="ARBA" id="ARBA00006484"/>
    </source>
</evidence>
<reference evidence="3 4" key="1">
    <citation type="submission" date="2020-01" db="EMBL/GenBank/DDBJ databases">
        <authorList>
            <consortium name="DOE Joint Genome Institute"/>
            <person name="Haridas S."/>
            <person name="Albert R."/>
            <person name="Binder M."/>
            <person name="Bloem J."/>
            <person name="Labutti K."/>
            <person name="Salamov A."/>
            <person name="Andreopoulos B."/>
            <person name="Baker S.E."/>
            <person name="Barry K."/>
            <person name="Bills G."/>
            <person name="Bluhm B.H."/>
            <person name="Cannon C."/>
            <person name="Castanera R."/>
            <person name="Culley D.E."/>
            <person name="Daum C."/>
            <person name="Ezra D."/>
            <person name="Gonzalez J.B."/>
            <person name="Henrissat B."/>
            <person name="Kuo A."/>
            <person name="Liang C."/>
            <person name="Lipzen A."/>
            <person name="Lutzoni F."/>
            <person name="Magnuson J."/>
            <person name="Mondo S."/>
            <person name="Nolan M."/>
            <person name="Ohm R."/>
            <person name="Pangilinan J."/>
            <person name="Park H.-J.H."/>
            <person name="Ramirez L."/>
            <person name="Alfaro M."/>
            <person name="Sun H."/>
            <person name="Tritt A."/>
            <person name="Yoshinaga Y."/>
            <person name="Zwiers L.-H.L."/>
            <person name="Turgeon B.G."/>
            <person name="Goodwin S.B."/>
            <person name="Spatafora J.W."/>
            <person name="Crous P.W."/>
            <person name="Grigoriev I.V."/>
        </authorList>
    </citation>
    <scope>NUCLEOTIDE SEQUENCE [LARGE SCALE GENOMIC DNA]</scope>
    <source>
        <strain evidence="3 4">CBS 611.86</strain>
    </source>
</reference>
<dbReference type="PANTHER" id="PTHR42760:SF37">
    <property type="entry name" value="CLAVALDEHYDE DEHYDROGENASE"/>
    <property type="match status" value="1"/>
</dbReference>
<dbReference type="Gene3D" id="3.40.50.720">
    <property type="entry name" value="NAD(P)-binding Rossmann-like Domain"/>
    <property type="match status" value="1"/>
</dbReference>
<dbReference type="EMBL" id="JAADJZ010000001">
    <property type="protein sequence ID" value="KAF2878260.1"/>
    <property type="molecule type" value="Genomic_DNA"/>
</dbReference>
<dbReference type="Proteomes" id="UP000481861">
    <property type="component" value="Unassembled WGS sequence"/>
</dbReference>
<keyword evidence="2" id="KW-0560">Oxidoreductase</keyword>
<gene>
    <name evidence="3" type="ORF">BDV95DRAFT_533525</name>
</gene>
<organism evidence="3 4">
    <name type="scientific">Massariosphaeria phaeospora</name>
    <dbReference type="NCBI Taxonomy" id="100035"/>
    <lineage>
        <taxon>Eukaryota</taxon>
        <taxon>Fungi</taxon>
        <taxon>Dikarya</taxon>
        <taxon>Ascomycota</taxon>
        <taxon>Pezizomycotina</taxon>
        <taxon>Dothideomycetes</taxon>
        <taxon>Pleosporomycetidae</taxon>
        <taxon>Pleosporales</taxon>
        <taxon>Pleosporales incertae sedis</taxon>
        <taxon>Massariosphaeria</taxon>
    </lineage>
</organism>
<accession>A0A7C8ME25</accession>
<evidence type="ECO:0000313" key="4">
    <source>
        <dbReference type="Proteomes" id="UP000481861"/>
    </source>
</evidence>